<evidence type="ECO:0000313" key="2">
    <source>
        <dbReference type="EMBL" id="USS01089.1"/>
    </source>
</evidence>
<accession>A0A9N7PKU5</accession>
<dbReference type="RefSeq" id="WP_066678061.1">
    <property type="nucleotide sequence ID" value="NZ_CABMIZ010000036.1"/>
</dbReference>
<dbReference type="OrthoDB" id="1753657at2"/>
<dbReference type="Pfam" id="PF10764">
    <property type="entry name" value="Gin"/>
    <property type="match status" value="1"/>
</dbReference>
<reference evidence="2" key="2">
    <citation type="submission" date="2022-06" db="EMBL/GenBank/DDBJ databases">
        <authorList>
            <person name="Holder M.E."/>
            <person name="Ajami N.J."/>
            <person name="Petrosino J.F."/>
        </authorList>
    </citation>
    <scope>NUCLEOTIDE SEQUENCE</scope>
    <source>
        <strain evidence="2">RMA 8861</strain>
    </source>
</reference>
<evidence type="ECO:0000313" key="4">
    <source>
        <dbReference type="Proteomes" id="UP001055437"/>
    </source>
</evidence>
<dbReference type="GeneID" id="303560761"/>
<protein>
    <submittedName>
        <fullName evidence="2">Sigma factor G inhibitor Gin</fullName>
    </submittedName>
</protein>
<proteinExistence type="predicted"/>
<organism evidence="1 3">
    <name type="scientific">Clostridium septicum</name>
    <dbReference type="NCBI Taxonomy" id="1504"/>
    <lineage>
        <taxon>Bacteria</taxon>
        <taxon>Bacillati</taxon>
        <taxon>Bacillota</taxon>
        <taxon>Clostridia</taxon>
        <taxon>Eubacteriales</taxon>
        <taxon>Clostridiaceae</taxon>
        <taxon>Clostridium</taxon>
    </lineage>
</organism>
<reference evidence="1 3" key="1">
    <citation type="submission" date="2017-09" db="EMBL/GenBank/DDBJ databases">
        <authorList>
            <person name="Thomas P."/>
            <person name="Seyboldt C."/>
        </authorList>
    </citation>
    <scope>NUCLEOTIDE SEQUENCE [LARGE SCALE GENOMIC DNA]</scope>
    <source>
        <strain evidence="1 3">DSM 7534</strain>
    </source>
</reference>
<evidence type="ECO:0000313" key="3">
    <source>
        <dbReference type="Proteomes" id="UP000280586"/>
    </source>
</evidence>
<evidence type="ECO:0000313" key="1">
    <source>
        <dbReference type="EMBL" id="AYE34497.1"/>
    </source>
</evidence>
<keyword evidence="4" id="KW-1185">Reference proteome</keyword>
<name>A0A9N7PKU5_CLOSE</name>
<sequence>MKIKFKDIQKGRNEKVCFVCRNQEENGIIIARKLICKSCQSKILNANINSKQYDFYKDKIKEALTSKYNFQF</sequence>
<gene>
    <name evidence="1" type="ORF">CP523_08745</name>
    <name evidence="2" type="ORF">NH397_01080</name>
</gene>
<dbReference type="AlphaFoldDB" id="A0A9N7PKU5"/>
<dbReference type="Proteomes" id="UP001055437">
    <property type="component" value="Chromosome"/>
</dbReference>
<dbReference type="Proteomes" id="UP000280586">
    <property type="component" value="Chromosome"/>
</dbReference>
<dbReference type="EMBL" id="CP023671">
    <property type="protein sequence ID" value="AYE34497.1"/>
    <property type="molecule type" value="Genomic_DNA"/>
</dbReference>
<dbReference type="InterPro" id="IPR019700">
    <property type="entry name" value="Sigma-G_inhibitor_Gin"/>
</dbReference>
<dbReference type="EMBL" id="CP099799">
    <property type="protein sequence ID" value="USS01089.1"/>
    <property type="molecule type" value="Genomic_DNA"/>
</dbReference>
<dbReference type="KEGG" id="csep:CP523_08745"/>